<evidence type="ECO:0000313" key="1">
    <source>
        <dbReference type="EMBL" id="MDS1272270.1"/>
    </source>
</evidence>
<comment type="caution">
    <text evidence="1">The sequence shown here is derived from an EMBL/GenBank/DDBJ whole genome shotgun (WGS) entry which is preliminary data.</text>
</comment>
<evidence type="ECO:0000313" key="2">
    <source>
        <dbReference type="Proteomes" id="UP001250214"/>
    </source>
</evidence>
<accession>A0ABU2HBU1</accession>
<protein>
    <recommendedName>
        <fullName evidence="3">Bacteriocin</fullName>
    </recommendedName>
</protein>
<proteinExistence type="predicted"/>
<name>A0ABU2HBU1_9ACTN</name>
<reference evidence="2" key="1">
    <citation type="submission" date="2023-07" db="EMBL/GenBank/DDBJ databases">
        <title>Novel species in the genus Lipingzhangella isolated from Sambhar Salt Lake.</title>
        <authorList>
            <person name="Jiya N."/>
            <person name="Kajale S."/>
            <person name="Sharma A."/>
        </authorList>
    </citation>
    <scope>NUCLEOTIDE SEQUENCE [LARGE SCALE GENOMIC DNA]</scope>
    <source>
        <strain evidence="2">LS1_29</strain>
    </source>
</reference>
<sequence>METLLTTTNERSEDLFGALDPHTQAQIDAGTTPVLATPAAAAAGAAATAGAFGAGVAVGYAVG</sequence>
<organism evidence="1 2">
    <name type="scientific">Lipingzhangella rawalii</name>
    <dbReference type="NCBI Taxonomy" id="2055835"/>
    <lineage>
        <taxon>Bacteria</taxon>
        <taxon>Bacillati</taxon>
        <taxon>Actinomycetota</taxon>
        <taxon>Actinomycetes</taxon>
        <taxon>Streptosporangiales</taxon>
        <taxon>Nocardiopsidaceae</taxon>
        <taxon>Lipingzhangella</taxon>
    </lineage>
</organism>
<gene>
    <name evidence="1" type="ORF">RIF23_18430</name>
</gene>
<dbReference type="Proteomes" id="UP001250214">
    <property type="component" value="Unassembled WGS sequence"/>
</dbReference>
<dbReference type="EMBL" id="JAVLVT010000010">
    <property type="protein sequence ID" value="MDS1272270.1"/>
    <property type="molecule type" value="Genomic_DNA"/>
</dbReference>
<evidence type="ECO:0008006" key="3">
    <source>
        <dbReference type="Google" id="ProtNLM"/>
    </source>
</evidence>
<keyword evidence="2" id="KW-1185">Reference proteome</keyword>
<dbReference type="RefSeq" id="WP_310913841.1">
    <property type="nucleotide sequence ID" value="NZ_JAVLVT010000010.1"/>
</dbReference>